<reference evidence="1 2" key="1">
    <citation type="submission" date="2024-09" db="EMBL/GenBank/DDBJ databases">
        <authorList>
            <person name="Sun Q."/>
            <person name="Mori K."/>
        </authorList>
    </citation>
    <scope>NUCLEOTIDE SEQUENCE [LARGE SCALE GENOMIC DNA]</scope>
    <source>
        <strain evidence="1 2">JCM 15389</strain>
    </source>
</reference>
<protein>
    <submittedName>
        <fullName evidence="1">Uncharacterized protein</fullName>
    </submittedName>
</protein>
<evidence type="ECO:0000313" key="1">
    <source>
        <dbReference type="EMBL" id="MFC0082405.1"/>
    </source>
</evidence>
<name>A0ABV6C3Y9_9ACTN</name>
<dbReference type="EMBL" id="JBHLYQ010000098">
    <property type="protein sequence ID" value="MFC0082405.1"/>
    <property type="molecule type" value="Genomic_DNA"/>
</dbReference>
<dbReference type="RefSeq" id="WP_377789984.1">
    <property type="nucleotide sequence ID" value="NZ_JBHLYQ010000098.1"/>
</dbReference>
<gene>
    <name evidence="1" type="ORF">ACFFRE_09650</name>
</gene>
<proteinExistence type="predicted"/>
<organism evidence="1 2">
    <name type="scientific">Aciditerrimonas ferrireducens</name>
    <dbReference type="NCBI Taxonomy" id="667306"/>
    <lineage>
        <taxon>Bacteria</taxon>
        <taxon>Bacillati</taxon>
        <taxon>Actinomycetota</taxon>
        <taxon>Acidimicrobiia</taxon>
        <taxon>Acidimicrobiales</taxon>
        <taxon>Acidimicrobiaceae</taxon>
        <taxon>Aciditerrimonas</taxon>
    </lineage>
</organism>
<dbReference type="Proteomes" id="UP001589788">
    <property type="component" value="Unassembled WGS sequence"/>
</dbReference>
<evidence type="ECO:0000313" key="2">
    <source>
        <dbReference type="Proteomes" id="UP001589788"/>
    </source>
</evidence>
<accession>A0ABV6C3Y9</accession>
<keyword evidence="2" id="KW-1185">Reference proteome</keyword>
<comment type="caution">
    <text evidence="1">The sequence shown here is derived from an EMBL/GenBank/DDBJ whole genome shotgun (WGS) entry which is preliminary data.</text>
</comment>
<sequence length="202" mass="22370">MLDHILVELISQLRSALEGSLLQRQAIEERFQVDVFLGDVSWETSYSLPGEDQPPRVRADVSLDWPTWSQSLYRSWSIGEPAEEAPEVLLELTIRQQRLAARPDLDAVLATLPSESPELAGDRLVRSAPVVEEVLGTDEPSQWAVETTYQGSVVLDEATLEDPSRLAAGVGELATWVASLLVRVADLDFPYLPPEPEPDEDP</sequence>